<keyword evidence="3" id="KW-0812">Transmembrane</keyword>
<organism evidence="4 5">
    <name type="scientific">Triparma verrucosa</name>
    <dbReference type="NCBI Taxonomy" id="1606542"/>
    <lineage>
        <taxon>Eukaryota</taxon>
        <taxon>Sar</taxon>
        <taxon>Stramenopiles</taxon>
        <taxon>Ochrophyta</taxon>
        <taxon>Bolidophyceae</taxon>
        <taxon>Parmales</taxon>
        <taxon>Triparmaceae</taxon>
        <taxon>Triparma</taxon>
    </lineage>
</organism>
<evidence type="ECO:0000256" key="1">
    <source>
        <dbReference type="ARBA" id="ARBA00038101"/>
    </source>
</evidence>
<dbReference type="InterPro" id="IPR050767">
    <property type="entry name" value="Sel1_AlgK"/>
</dbReference>
<dbReference type="SUPFAM" id="SSF81901">
    <property type="entry name" value="HCP-like"/>
    <property type="match status" value="2"/>
</dbReference>
<dbReference type="SMART" id="SM00671">
    <property type="entry name" value="SEL1"/>
    <property type="match status" value="1"/>
</dbReference>
<gene>
    <name evidence="4" type="ORF">TrVE_jg958</name>
</gene>
<name>A0A9W7FIH2_9STRA</name>
<dbReference type="InterPro" id="IPR011990">
    <property type="entry name" value="TPR-like_helical_dom_sf"/>
</dbReference>
<feature type="region of interest" description="Disordered" evidence="2">
    <location>
        <begin position="656"/>
        <end position="707"/>
    </location>
</feature>
<dbReference type="InterPro" id="IPR006597">
    <property type="entry name" value="Sel1-like"/>
</dbReference>
<dbReference type="Gene3D" id="1.25.40.10">
    <property type="entry name" value="Tetratricopeptide repeat domain"/>
    <property type="match status" value="1"/>
</dbReference>
<comment type="caution">
    <text evidence="4">The sequence shown here is derived from an EMBL/GenBank/DDBJ whole genome shotgun (WGS) entry which is preliminary data.</text>
</comment>
<keyword evidence="3" id="KW-1133">Transmembrane helix</keyword>
<comment type="similarity">
    <text evidence="1">Belongs to the sel-1 family.</text>
</comment>
<accession>A0A9W7FIH2</accession>
<evidence type="ECO:0000313" key="5">
    <source>
        <dbReference type="Proteomes" id="UP001165160"/>
    </source>
</evidence>
<evidence type="ECO:0000256" key="2">
    <source>
        <dbReference type="SAM" id="MobiDB-lite"/>
    </source>
</evidence>
<protein>
    <submittedName>
        <fullName evidence="4">Uncharacterized protein</fullName>
    </submittedName>
</protein>
<reference evidence="5" key="1">
    <citation type="journal article" date="2023" name="Commun. Biol.">
        <title>Genome analysis of Parmales, the sister group of diatoms, reveals the evolutionary specialization of diatoms from phago-mixotrophs to photoautotrophs.</title>
        <authorList>
            <person name="Ban H."/>
            <person name="Sato S."/>
            <person name="Yoshikawa S."/>
            <person name="Yamada K."/>
            <person name="Nakamura Y."/>
            <person name="Ichinomiya M."/>
            <person name="Sato N."/>
            <person name="Blanc-Mathieu R."/>
            <person name="Endo H."/>
            <person name="Kuwata A."/>
            <person name="Ogata H."/>
        </authorList>
    </citation>
    <scope>NUCLEOTIDE SEQUENCE [LARGE SCALE GENOMIC DNA]</scope>
    <source>
        <strain evidence="5">NIES 3699</strain>
    </source>
</reference>
<dbReference type="GO" id="GO:0005789">
    <property type="term" value="C:endoplasmic reticulum membrane"/>
    <property type="evidence" value="ECO:0007669"/>
    <property type="project" value="TreeGrafter"/>
</dbReference>
<keyword evidence="5" id="KW-1185">Reference proteome</keyword>
<dbReference type="Proteomes" id="UP001165160">
    <property type="component" value="Unassembled WGS sequence"/>
</dbReference>
<keyword evidence="3" id="KW-0472">Membrane</keyword>
<dbReference type="GO" id="GO:0036503">
    <property type="term" value="P:ERAD pathway"/>
    <property type="evidence" value="ECO:0007669"/>
    <property type="project" value="TreeGrafter"/>
</dbReference>
<evidence type="ECO:0000256" key="3">
    <source>
        <dbReference type="SAM" id="Phobius"/>
    </source>
</evidence>
<dbReference type="EMBL" id="BRXX01000453">
    <property type="protein sequence ID" value="GMI12808.1"/>
    <property type="molecule type" value="Genomic_DNA"/>
</dbReference>
<sequence>MPSHYDLQPSQFYLKLGVEEGVEYSYSDVIRIASGGAHEGGAHEGTLTSETLTSETLTSETLTGCNVKDEGFEQLLAEYIVFAHSVESERINRTSAEIILEKCGPRTPFYKIWGYEISTILPVHFSRDSRLLTLQDDVISYMLYQTQTEATLKAAAARSITNLKTPSFLKRLTYLNTTFPDSTNPYLSTYLDPPYSHTPTTLPTRTYTTHEKVKISPLITYDNAHQTHTRRHESKGGTWVEPSRLVDLGKVEYWDTSCGVDNYNNCINAGFGWIKGNWGVGGRNVEKGLRMFEVACGGGKGCGKFCFWDYVTGGGWDPKGVCTPLVKKHEEMWDETEGDDIGCGFTRTGKILEGEERKTRKGPGQCDDHLLLGYGLHMLDPSNPRRHLQKATRFILEAAEAGNEHAMYLSGMLSYGYRGGAKGEHINWNFKNDYALNCLRVAASYGHAPAVYALGRVEEKEEERMAALREVVKRDVVVRGLKLRAEKGCLASLRLLADAKVEWGMEQSSEFSHLVESSTLGNWKSRLKLGDMFFYNNSLPWYARIFPDESKSAQIAVQHYRLAASGSGNNAKANWYLGWCYEWGAGVPQDFPMAKRYYDRAREDATNGVIGGMSVQFLKLHEFVDKYYQSFKNLLRFIEEMDVKMEKERKEYYYAKPPREDKKRSSQKAKKMKETKEEEEWRRKGAVFSKNRKKEPPNAGNKKKTRTTHTTSSYFAIFMHHLNPSNDLTIVFVIILAVIGNLLMMYREYQVRVSVESRRLWEDRFAVASPESES</sequence>
<dbReference type="PANTHER" id="PTHR11102">
    <property type="entry name" value="SEL-1-LIKE PROTEIN"/>
    <property type="match status" value="1"/>
</dbReference>
<feature type="compositionally biased region" description="Basic and acidic residues" evidence="2">
    <location>
        <begin position="672"/>
        <end position="683"/>
    </location>
</feature>
<dbReference type="AlphaFoldDB" id="A0A9W7FIH2"/>
<proteinExistence type="inferred from homology"/>
<feature type="transmembrane region" description="Helical" evidence="3">
    <location>
        <begin position="728"/>
        <end position="746"/>
    </location>
</feature>
<evidence type="ECO:0000313" key="4">
    <source>
        <dbReference type="EMBL" id="GMI12808.1"/>
    </source>
</evidence>
<dbReference type="PANTHER" id="PTHR11102:SF147">
    <property type="entry name" value="SEL1L ADAPTOR SUBUNIT OF ERAD E3 UBIQUITIN LIGASE"/>
    <property type="match status" value="1"/>
</dbReference>